<dbReference type="GO" id="GO:0008270">
    <property type="term" value="F:zinc ion binding"/>
    <property type="evidence" value="ECO:0007669"/>
    <property type="project" value="UniProtKB-UniRule"/>
</dbReference>
<evidence type="ECO:0000313" key="16">
    <source>
        <dbReference type="EMBL" id="KHD96780.1"/>
    </source>
</evidence>
<proteinExistence type="inferred from homology"/>
<reference evidence="16 17" key="1">
    <citation type="journal article" date="2003" name="Int. J. Syst. Evol. Microbiol.">
        <title>Kocuria polaris sp. nov., an orange-pigmented psychrophilic bacterium isolated from an Antarctic cyanobacterial mat sample.</title>
        <authorList>
            <person name="Reddy G.S."/>
            <person name="Prakash J.S."/>
            <person name="Prabahar V."/>
            <person name="Matsumoto G.I."/>
            <person name="Stackebrandt E."/>
            <person name="Shivaji S."/>
        </authorList>
    </citation>
    <scope>NUCLEOTIDE SEQUENCE [LARGE SCALE GENOMIC DNA]</scope>
    <source>
        <strain evidence="16 17">CMS 76or</strain>
    </source>
</reference>
<dbReference type="InterPro" id="IPR001623">
    <property type="entry name" value="DnaJ_domain"/>
</dbReference>
<keyword evidence="4 11" id="KW-0677">Repeat</keyword>
<feature type="binding site" evidence="11">
    <location>
        <position position="191"/>
    </location>
    <ligand>
        <name>Zn(2+)</name>
        <dbReference type="ChEBI" id="CHEBI:29105"/>
        <label>2</label>
    </ligand>
</feature>
<feature type="binding site" evidence="11">
    <location>
        <position position="188"/>
    </location>
    <ligand>
        <name>Zn(2+)</name>
        <dbReference type="ChEBI" id="CHEBI:29105"/>
        <label>2</label>
    </ligand>
</feature>
<evidence type="ECO:0000256" key="1">
    <source>
        <dbReference type="ARBA" id="ARBA00022490"/>
    </source>
</evidence>
<keyword evidence="8 11" id="KW-0143">Chaperone</keyword>
<comment type="subcellular location">
    <subcellularLocation>
        <location evidence="11">Cytoplasm</location>
    </subcellularLocation>
</comment>
<comment type="cofactor">
    <cofactor evidence="11">
        <name>Zn(2+)</name>
        <dbReference type="ChEBI" id="CHEBI:29105"/>
    </cofactor>
    <text evidence="11">Binds 2 Zn(2+) ions per monomer.</text>
</comment>
<dbReference type="Proteomes" id="UP000030466">
    <property type="component" value="Unassembled WGS sequence"/>
</dbReference>
<dbReference type="GO" id="GO:0051082">
    <property type="term" value="F:unfolded protein binding"/>
    <property type="evidence" value="ECO:0007669"/>
    <property type="project" value="UniProtKB-UniRule"/>
</dbReference>
<dbReference type="AlphaFoldDB" id="A0A0A6VP20"/>
<feature type="binding site" evidence="11">
    <location>
        <position position="145"/>
    </location>
    <ligand>
        <name>Zn(2+)</name>
        <dbReference type="ChEBI" id="CHEBI:29105"/>
        <label>1</label>
    </ligand>
</feature>
<dbReference type="GO" id="GO:0042026">
    <property type="term" value="P:protein refolding"/>
    <property type="evidence" value="ECO:0007669"/>
    <property type="project" value="TreeGrafter"/>
</dbReference>
<evidence type="ECO:0000259" key="14">
    <source>
        <dbReference type="PROSITE" id="PS50076"/>
    </source>
</evidence>
<dbReference type="PROSITE" id="PS50076">
    <property type="entry name" value="DNAJ_2"/>
    <property type="match status" value="1"/>
</dbReference>
<feature type="region of interest" description="Disordered" evidence="13">
    <location>
        <begin position="1"/>
        <end position="43"/>
    </location>
</feature>
<dbReference type="PRINTS" id="PR00625">
    <property type="entry name" value="JDOMAIN"/>
</dbReference>
<evidence type="ECO:0000256" key="10">
    <source>
        <dbReference type="ARBA" id="ARBA00067609"/>
    </source>
</evidence>
<feature type="binding site" evidence="11">
    <location>
        <position position="162"/>
    </location>
    <ligand>
        <name>Zn(2+)</name>
        <dbReference type="ChEBI" id="CHEBI:29105"/>
        <label>2</label>
    </ligand>
</feature>
<sequence>MSDHYETLGVSRDASQEEIKKAYRKKARRLHPDVNPGPEAAEDFKRLSHANDVLSDPEKRRVYDATGNENGTDTGFGGGFPGTGFGFADIFDTFFQGAGGAGSGRRGPASRTRQGQDALINVRVTLRDAVFGTEKKITVDTAVVCPTCDGTCCQAGTQPETCDVCHGSGQVQRQVQSILGTVVTAAPCATCQGFGTVIKHPCHECYGEGRVRDRRPLTVKIPAGVSTGNRIRLSGQGEAGTAGGPNGDLYVELKVDPDPTFERQGDDLHARVRVPMTSAALGTTVTLETFDGEREVPVGPGTQTGHTVTLHELGATRLRGGGRGELFVHLEVETPTALDDEQRELLEQLSRLRGEDQSTGTTLNSPAGSGGFFSRLKDRFSDL</sequence>
<evidence type="ECO:0000256" key="11">
    <source>
        <dbReference type="HAMAP-Rule" id="MF_01152"/>
    </source>
</evidence>
<dbReference type="EMBL" id="JSUH01000012">
    <property type="protein sequence ID" value="KHD96780.1"/>
    <property type="molecule type" value="Genomic_DNA"/>
</dbReference>
<keyword evidence="6 11" id="KW-0862">Zinc</keyword>
<dbReference type="Gene3D" id="1.10.287.110">
    <property type="entry name" value="DnaJ domain"/>
    <property type="match status" value="1"/>
</dbReference>
<evidence type="ECO:0000259" key="15">
    <source>
        <dbReference type="PROSITE" id="PS51188"/>
    </source>
</evidence>
<evidence type="ECO:0000256" key="7">
    <source>
        <dbReference type="ARBA" id="ARBA00023016"/>
    </source>
</evidence>
<evidence type="ECO:0000256" key="5">
    <source>
        <dbReference type="ARBA" id="ARBA00022771"/>
    </source>
</evidence>
<dbReference type="GO" id="GO:0006260">
    <property type="term" value="P:DNA replication"/>
    <property type="evidence" value="ECO:0007669"/>
    <property type="project" value="UniProtKB-KW"/>
</dbReference>
<dbReference type="PROSITE" id="PS00636">
    <property type="entry name" value="DNAJ_1"/>
    <property type="match status" value="1"/>
</dbReference>
<accession>A0A0A6VP20</accession>
<comment type="domain">
    <text evidence="11">The J domain is necessary and sufficient to stimulate DnaK ATPase activity. Zinc center 1 plays an important role in the autonomous, DnaK-independent chaperone activity of DnaJ. Zinc center 2 is essential for interaction with DnaK and for DnaJ activity.</text>
</comment>
<dbReference type="Pfam" id="PF01556">
    <property type="entry name" value="DnaJ_C"/>
    <property type="match status" value="1"/>
</dbReference>
<evidence type="ECO:0000256" key="6">
    <source>
        <dbReference type="ARBA" id="ARBA00022833"/>
    </source>
</evidence>
<feature type="domain" description="CR-type" evidence="15">
    <location>
        <begin position="132"/>
        <end position="214"/>
    </location>
</feature>
<dbReference type="FunFam" id="2.60.260.20:FF:000005">
    <property type="entry name" value="Chaperone protein dnaJ 1, mitochondrial"/>
    <property type="match status" value="1"/>
</dbReference>
<name>A0A0A6VP20_KOCRO</name>
<organism evidence="16 17">
    <name type="scientific">Kocuria rosea subsp. polaris</name>
    <dbReference type="NCBI Taxonomy" id="136273"/>
    <lineage>
        <taxon>Bacteria</taxon>
        <taxon>Bacillati</taxon>
        <taxon>Actinomycetota</taxon>
        <taxon>Actinomycetes</taxon>
        <taxon>Micrococcales</taxon>
        <taxon>Micrococcaceae</taxon>
        <taxon>Kocuria</taxon>
    </lineage>
</organism>
<dbReference type="OrthoDB" id="9779889at2"/>
<dbReference type="GO" id="GO:0005524">
    <property type="term" value="F:ATP binding"/>
    <property type="evidence" value="ECO:0007669"/>
    <property type="project" value="InterPro"/>
</dbReference>
<keyword evidence="5 11" id="KW-0863">Zinc-finger</keyword>
<protein>
    <recommendedName>
        <fullName evidence="10 11">Chaperone protein DnaJ</fullName>
    </recommendedName>
</protein>
<dbReference type="SUPFAM" id="SSF57938">
    <property type="entry name" value="DnaJ/Hsp40 cysteine-rich domain"/>
    <property type="match status" value="1"/>
</dbReference>
<feature type="zinc finger region" description="CR-type" evidence="12">
    <location>
        <begin position="132"/>
        <end position="214"/>
    </location>
</feature>
<dbReference type="CDD" id="cd10747">
    <property type="entry name" value="DnaJ_C"/>
    <property type="match status" value="1"/>
</dbReference>
<dbReference type="PANTHER" id="PTHR43096">
    <property type="entry name" value="DNAJ HOMOLOG 1, MITOCHONDRIAL-RELATED"/>
    <property type="match status" value="1"/>
</dbReference>
<dbReference type="SUPFAM" id="SSF46565">
    <property type="entry name" value="Chaperone J-domain"/>
    <property type="match status" value="1"/>
</dbReference>
<dbReference type="SMART" id="SM00271">
    <property type="entry name" value="DnaJ"/>
    <property type="match status" value="1"/>
</dbReference>
<dbReference type="InterPro" id="IPR018253">
    <property type="entry name" value="DnaJ_domain_CS"/>
</dbReference>
<feature type="binding site" evidence="11">
    <location>
        <position position="202"/>
    </location>
    <ligand>
        <name>Zn(2+)</name>
        <dbReference type="ChEBI" id="CHEBI:29105"/>
        <label>1</label>
    </ligand>
</feature>
<dbReference type="FunFam" id="2.10.230.10:FF:000002">
    <property type="entry name" value="Molecular chaperone DnaJ"/>
    <property type="match status" value="1"/>
</dbReference>
<evidence type="ECO:0000256" key="8">
    <source>
        <dbReference type="ARBA" id="ARBA00023186"/>
    </source>
</evidence>
<evidence type="ECO:0000256" key="4">
    <source>
        <dbReference type="ARBA" id="ARBA00022737"/>
    </source>
</evidence>
<dbReference type="HAMAP" id="MF_01152">
    <property type="entry name" value="DnaJ"/>
    <property type="match status" value="1"/>
</dbReference>
<feature type="binding site" evidence="11">
    <location>
        <position position="148"/>
    </location>
    <ligand>
        <name>Zn(2+)</name>
        <dbReference type="ChEBI" id="CHEBI:29105"/>
        <label>1</label>
    </ligand>
</feature>
<feature type="binding site" evidence="11">
    <location>
        <position position="165"/>
    </location>
    <ligand>
        <name>Zn(2+)</name>
        <dbReference type="ChEBI" id="CHEBI:29105"/>
        <label>2</label>
    </ligand>
</feature>
<comment type="caution">
    <text evidence="16">The sequence shown here is derived from an EMBL/GenBank/DDBJ whole genome shotgun (WGS) entry which is preliminary data.</text>
</comment>
<dbReference type="NCBIfam" id="TIGR02349">
    <property type="entry name" value="DnaJ_bact"/>
    <property type="match status" value="1"/>
</dbReference>
<evidence type="ECO:0000256" key="13">
    <source>
        <dbReference type="SAM" id="MobiDB-lite"/>
    </source>
</evidence>
<dbReference type="Gene3D" id="2.60.260.20">
    <property type="entry name" value="Urease metallochaperone UreE, N-terminal domain"/>
    <property type="match status" value="2"/>
</dbReference>
<evidence type="ECO:0000256" key="3">
    <source>
        <dbReference type="ARBA" id="ARBA00022723"/>
    </source>
</evidence>
<dbReference type="InterPro" id="IPR008971">
    <property type="entry name" value="HSP40/DnaJ_pept-bd"/>
</dbReference>
<dbReference type="InterPro" id="IPR002939">
    <property type="entry name" value="DnaJ_C"/>
</dbReference>
<keyword evidence="3 11" id="KW-0479">Metal-binding</keyword>
<keyword evidence="7 11" id="KW-0346">Stress response</keyword>
<evidence type="ECO:0000256" key="9">
    <source>
        <dbReference type="ARBA" id="ARBA00061004"/>
    </source>
</evidence>
<comment type="subunit">
    <text evidence="11">Homodimer.</text>
</comment>
<evidence type="ECO:0000256" key="2">
    <source>
        <dbReference type="ARBA" id="ARBA00022705"/>
    </source>
</evidence>
<comment type="caution">
    <text evidence="11">Lacks conserved residue(s) required for the propagation of feature annotation.</text>
</comment>
<dbReference type="RefSeq" id="WP_035928454.1">
    <property type="nucleotide sequence ID" value="NZ_JSUH01000012.1"/>
</dbReference>
<dbReference type="PANTHER" id="PTHR43096:SF48">
    <property type="entry name" value="CHAPERONE PROTEIN DNAJ"/>
    <property type="match status" value="1"/>
</dbReference>
<dbReference type="PROSITE" id="PS51188">
    <property type="entry name" value="ZF_CR"/>
    <property type="match status" value="1"/>
</dbReference>
<keyword evidence="17" id="KW-1185">Reference proteome</keyword>
<comment type="similarity">
    <text evidence="9 11">Belongs to the DnaJ family.</text>
</comment>
<evidence type="ECO:0000256" key="12">
    <source>
        <dbReference type="PROSITE-ProRule" id="PRU00546"/>
    </source>
</evidence>
<feature type="binding site" evidence="11">
    <location>
        <position position="205"/>
    </location>
    <ligand>
        <name>Zn(2+)</name>
        <dbReference type="ChEBI" id="CHEBI:29105"/>
        <label>1</label>
    </ligand>
</feature>
<dbReference type="SUPFAM" id="SSF49493">
    <property type="entry name" value="HSP40/DnaJ peptide-binding domain"/>
    <property type="match status" value="2"/>
</dbReference>
<dbReference type="GO" id="GO:0031072">
    <property type="term" value="F:heat shock protein binding"/>
    <property type="evidence" value="ECO:0007669"/>
    <property type="project" value="InterPro"/>
</dbReference>
<dbReference type="Pfam" id="PF00226">
    <property type="entry name" value="DnaJ"/>
    <property type="match status" value="1"/>
</dbReference>
<dbReference type="CDD" id="cd10719">
    <property type="entry name" value="DnaJ_zf"/>
    <property type="match status" value="1"/>
</dbReference>
<dbReference type="CDD" id="cd06257">
    <property type="entry name" value="DnaJ"/>
    <property type="match status" value="1"/>
</dbReference>
<feature type="domain" description="J" evidence="14">
    <location>
        <begin position="3"/>
        <end position="67"/>
    </location>
</feature>
<evidence type="ECO:0000313" key="17">
    <source>
        <dbReference type="Proteomes" id="UP000030466"/>
    </source>
</evidence>
<comment type="function">
    <text evidence="11">Participates actively in the response to hyperosmotic and heat shock by preventing the aggregation of stress-denatured proteins and by disaggregating proteins, also in an autonomous, DnaK-independent fashion. Unfolded proteins bind initially to DnaJ; upon interaction with the DnaJ-bound protein, DnaK hydrolyzes its bound ATP, resulting in the formation of a stable complex. GrpE releases ADP from DnaK; ATP binding to DnaK triggers the release of the substrate protein, thus completing the reaction cycle. Several rounds of ATP-dependent interactions between DnaJ, DnaK and GrpE are required for fully efficient folding. Also involved, together with DnaK and GrpE, in the DNA replication of plasmids through activation of initiation proteins.</text>
</comment>
<dbReference type="Pfam" id="PF00684">
    <property type="entry name" value="DnaJ_CXXCXGXG"/>
    <property type="match status" value="1"/>
</dbReference>
<dbReference type="Gene3D" id="2.10.230.10">
    <property type="entry name" value="Heat shock protein DnaJ, cysteine-rich domain"/>
    <property type="match status" value="1"/>
</dbReference>
<keyword evidence="2 11" id="KW-0235">DNA replication</keyword>
<dbReference type="GO" id="GO:0005737">
    <property type="term" value="C:cytoplasm"/>
    <property type="evidence" value="ECO:0007669"/>
    <property type="project" value="UniProtKB-SubCell"/>
</dbReference>
<dbReference type="GO" id="GO:0009408">
    <property type="term" value="P:response to heat"/>
    <property type="evidence" value="ECO:0007669"/>
    <property type="project" value="InterPro"/>
</dbReference>
<gene>
    <name evidence="11" type="primary">dnaJ</name>
    <name evidence="16" type="ORF">GY22_13030</name>
</gene>
<dbReference type="NCBIfam" id="NF008035">
    <property type="entry name" value="PRK10767.1"/>
    <property type="match status" value="1"/>
</dbReference>
<dbReference type="InterPro" id="IPR001305">
    <property type="entry name" value="HSP_DnaJ_Cys-rich_dom"/>
</dbReference>
<keyword evidence="1 11" id="KW-0963">Cytoplasm</keyword>
<dbReference type="InterPro" id="IPR036869">
    <property type="entry name" value="J_dom_sf"/>
</dbReference>
<dbReference type="InterPro" id="IPR012724">
    <property type="entry name" value="DnaJ"/>
</dbReference>
<dbReference type="InterPro" id="IPR036410">
    <property type="entry name" value="HSP_DnaJ_Cys-rich_dom_sf"/>
</dbReference>